<dbReference type="OrthoDB" id="3478865at2"/>
<dbReference type="Proteomes" id="UP000468735">
    <property type="component" value="Unassembled WGS sequence"/>
</dbReference>
<organism evidence="1 2">
    <name type="scientific">Actinomadura rudentiformis</name>
    <dbReference type="NCBI Taxonomy" id="359158"/>
    <lineage>
        <taxon>Bacteria</taxon>
        <taxon>Bacillati</taxon>
        <taxon>Actinomycetota</taxon>
        <taxon>Actinomycetes</taxon>
        <taxon>Streptosporangiales</taxon>
        <taxon>Thermomonosporaceae</taxon>
        <taxon>Actinomadura</taxon>
    </lineage>
</organism>
<dbReference type="EMBL" id="WBMT01000026">
    <property type="protein sequence ID" value="KAB2341287.1"/>
    <property type="molecule type" value="Genomic_DNA"/>
</dbReference>
<gene>
    <name evidence="1" type="ORF">F8566_41950</name>
</gene>
<dbReference type="RefSeq" id="WP_151568611.1">
    <property type="nucleotide sequence ID" value="NZ_WBMT01000026.1"/>
</dbReference>
<evidence type="ECO:0000313" key="2">
    <source>
        <dbReference type="Proteomes" id="UP000468735"/>
    </source>
</evidence>
<reference evidence="1 2" key="1">
    <citation type="submission" date="2019-09" db="EMBL/GenBank/DDBJ databases">
        <title>Actinomadura physcomitrii sp. nov., a novel actinomycete isolated from moss [Physcomitrium sphaericum (Ludw) Fuernr].</title>
        <authorList>
            <person name="Zhuang X."/>
            <person name="Liu C."/>
        </authorList>
    </citation>
    <scope>NUCLEOTIDE SEQUENCE [LARGE SCALE GENOMIC DNA]</scope>
    <source>
        <strain evidence="1 2">HMC1</strain>
    </source>
</reference>
<dbReference type="AlphaFoldDB" id="A0A6H9YJ53"/>
<keyword evidence="2" id="KW-1185">Reference proteome</keyword>
<sequence>MRQIDIGLDSLQKKQAPMCSLSGTRLPGRYGAAVRQFSNTISGKGEIKYAQLIARYTDAQGAATAYEVLRKAARSCPPKRHVPPKRLNENFTLFEHDDTWKVTEGNLAGWAHLRGFEQHVEPPSQTKFNVYYFIYDYAHRGNVVTATLYWERTEPKKSGDPIAQRATELLTRQLQKIG</sequence>
<proteinExistence type="predicted"/>
<protein>
    <submittedName>
        <fullName evidence="1">Uncharacterized protein</fullName>
    </submittedName>
</protein>
<name>A0A6H9YJ53_9ACTN</name>
<accession>A0A6H9YJ53</accession>
<evidence type="ECO:0000313" key="1">
    <source>
        <dbReference type="EMBL" id="KAB2341287.1"/>
    </source>
</evidence>
<comment type="caution">
    <text evidence="1">The sequence shown here is derived from an EMBL/GenBank/DDBJ whole genome shotgun (WGS) entry which is preliminary data.</text>
</comment>